<dbReference type="Proteomes" id="UP001500266">
    <property type="component" value="Unassembled WGS sequence"/>
</dbReference>
<name>A0ABP7YZR2_9ACTN</name>
<organism evidence="2 3">
    <name type="scientific">Actinomadura keratinilytica</name>
    <dbReference type="NCBI Taxonomy" id="547461"/>
    <lineage>
        <taxon>Bacteria</taxon>
        <taxon>Bacillati</taxon>
        <taxon>Actinomycetota</taxon>
        <taxon>Actinomycetes</taxon>
        <taxon>Streptosporangiales</taxon>
        <taxon>Thermomonosporaceae</taxon>
        <taxon>Actinomadura</taxon>
    </lineage>
</organism>
<sequence length="61" mass="6786">MRDLLDKARRDLRTVRESRPSGPPPLGGPDAGCVRDRHDAGQVYAGQRQNRPEDGKDAFRA</sequence>
<evidence type="ECO:0000313" key="2">
    <source>
        <dbReference type="EMBL" id="GAA4144452.1"/>
    </source>
</evidence>
<feature type="compositionally biased region" description="Basic and acidic residues" evidence="1">
    <location>
        <begin position="1"/>
        <end position="19"/>
    </location>
</feature>
<keyword evidence="3" id="KW-1185">Reference proteome</keyword>
<evidence type="ECO:0000313" key="3">
    <source>
        <dbReference type="Proteomes" id="UP001500266"/>
    </source>
</evidence>
<comment type="caution">
    <text evidence="2">The sequence shown here is derived from an EMBL/GenBank/DDBJ whole genome shotgun (WGS) entry which is preliminary data.</text>
</comment>
<dbReference type="EMBL" id="BAABDO010000051">
    <property type="protein sequence ID" value="GAA4144452.1"/>
    <property type="molecule type" value="Genomic_DNA"/>
</dbReference>
<proteinExistence type="predicted"/>
<reference evidence="3" key="1">
    <citation type="journal article" date="2019" name="Int. J. Syst. Evol. Microbiol.">
        <title>The Global Catalogue of Microorganisms (GCM) 10K type strain sequencing project: providing services to taxonomists for standard genome sequencing and annotation.</title>
        <authorList>
            <consortium name="The Broad Institute Genomics Platform"/>
            <consortium name="The Broad Institute Genome Sequencing Center for Infectious Disease"/>
            <person name="Wu L."/>
            <person name="Ma J."/>
        </authorList>
    </citation>
    <scope>NUCLEOTIDE SEQUENCE [LARGE SCALE GENOMIC DNA]</scope>
    <source>
        <strain evidence="3">JCM 17316</strain>
    </source>
</reference>
<gene>
    <name evidence="2" type="ORF">GCM10022416_35160</name>
</gene>
<feature type="compositionally biased region" description="Basic and acidic residues" evidence="1">
    <location>
        <begin position="50"/>
        <end position="61"/>
    </location>
</feature>
<feature type="region of interest" description="Disordered" evidence="1">
    <location>
        <begin position="1"/>
        <end position="61"/>
    </location>
</feature>
<protein>
    <submittedName>
        <fullName evidence="2">Uncharacterized protein</fullName>
    </submittedName>
</protein>
<accession>A0ABP7YZR2</accession>
<evidence type="ECO:0000256" key="1">
    <source>
        <dbReference type="SAM" id="MobiDB-lite"/>
    </source>
</evidence>